<evidence type="ECO:0000256" key="1">
    <source>
        <dbReference type="ARBA" id="ARBA00000439"/>
    </source>
</evidence>
<evidence type="ECO:0000256" key="13">
    <source>
        <dbReference type="RuleBase" id="RU361207"/>
    </source>
</evidence>
<feature type="domain" description="Glycosyl hydrolase family 13 catalytic" evidence="14">
    <location>
        <begin position="162"/>
        <end position="563"/>
    </location>
</feature>
<sequence>MAADDTRVQEGRSEPRGVTVEGSGINVAVFSANAEAIAFCLFDETGTHEVERIRLPGRTGDVFHGHIDGIGPGARYGLRAFGPFRPDAGHRFNSAKLLLDPYALAVDRSFVLDPVLFGFVPDTGEADTADSAAAMPKGIVSAPPVVAPWTGAVAWERMVVAELHVRGYTKLHPGVPEAQRGTFAGLASPAVVAHLTALGITTIELLPAAASLDERHLPPLGLTNYWNYNPVGFLAPDPRLAPGGWEEIRTATATLNAAGIEVILDVVYNHSGEGDELGPTVSLRGLDNASYYRLDPADAARYINDAGCGNILRADHPAVVHLVMESLRAWARFGGVNGFRFDLATTLGRRASGFEAAAPLLSAIEQDPVLRSLRLIAEPWDIGPGGYQVGAFSGVWGEWNDRYRDDVRRFWRGDGSIAALATRLSGSTDKFWLKRRPSRSINFVTAHDGFTLHDLVSYAHKHNEANGEQNRDGTNDNHAWNNGVEGFTDDPAVIEARRRDQRNLLATLFLSRGTPMLGPGSETGDTQGGNNNAYAQDNEISWTDWGRADAAMPGFIAALTALRATNPAIGRDRFLTGQDSDDIGVADVVWQLADGRVPEDADWQRHAATTLVAVLAAATPGAADSLNRVVAVFHAGRETASVALPATRPNRVWRLALDTGAAAETEARVLPGAAALEVPARSVLLFVESRAEPEPGASRDVAPEVLSRLAQAVGIAPEWTQINGAGHQVSAETKQALLAAMGLPARTTGEARDSLREIAAIRDRRRLPRALARREGDAVTLRVADTEHLEGRSLAVAIRRDDGSRARLTLKLDPALRRQETAADGTPVAVFDLPLPPQPLGRHEIVLEDAPDAGCTLTVAPQRCFLPGHLADGGSAFGVAAHLYTLRRDADAGIGDFTTLGEFAEGAAQNGASLIGINPIHAMFAANRDRASPYNPSDRRFLDPIYLDVESPDILGEAAEVQLTFDREAPTFARLRAERLVDYRAVWAGKSAVLEAAFKAFDERRATRPRDEDQRDYTAFVTAGGAALRRFATFEAIAETHPDKHWQIWPSALRDPVGRAVADFAAAHEHRIRFHTYLQWLSDRQLGRAVTRGHASGLSLGLYRDLAVGCAPDGAEAWSEQASYAQGVSVGSPPDPFSAAGQVWSLPPPNPMARHRVGNGLFGSLLDANMRHAGALRIDHAMGLSRLFWVPDGMPGSAGAYVANNFAANLADVALASHRARCLVIGEDLGTVQEGFRETLAANDILAYRVLFFERDETRFKPARDYPRTAVACVATHDIAPLAGWWRGLDITERKAIGQLTPEDAQRATAERTKDRVRLAEAVGQPELAEGDDFPALSRAVHAFVAEAPSMLVVTQAEDLVGEEEGVNLPGTDRERPNWRRRLSADTKEIFNRARTEGTLLQSVKV</sequence>
<reference evidence="15" key="1">
    <citation type="submission" date="2022-05" db="EMBL/GenBank/DDBJ databases">
        <authorList>
            <person name="Pankratov T."/>
        </authorList>
    </citation>
    <scope>NUCLEOTIDE SEQUENCE</scope>
    <source>
        <strain evidence="15">BP6-180914</strain>
    </source>
</reference>
<comment type="catalytic activity">
    <reaction evidence="1 13">
        <text>Transfers a segment of a (1-&gt;4)-alpha-D-glucan to a new position in an acceptor, which may be glucose or a (1-&gt;4)-alpha-D-glucan.</text>
        <dbReference type="EC" id="2.4.1.25"/>
    </reaction>
</comment>
<dbReference type="CDD" id="cd02856">
    <property type="entry name" value="E_set_GDE_Isoamylase_N"/>
    <property type="match status" value="1"/>
</dbReference>
<comment type="caution">
    <text evidence="15">The sequence shown here is derived from an EMBL/GenBank/DDBJ whole genome shotgun (WGS) entry which is preliminary data.</text>
</comment>
<dbReference type="SMART" id="SM00642">
    <property type="entry name" value="Aamy"/>
    <property type="match status" value="1"/>
</dbReference>
<keyword evidence="9 13" id="KW-0119">Carbohydrate metabolism</keyword>
<evidence type="ECO:0000259" key="14">
    <source>
        <dbReference type="SMART" id="SM00642"/>
    </source>
</evidence>
<comment type="similarity">
    <text evidence="2 13">Belongs to the disproportionating enzyme family.</text>
</comment>
<keyword evidence="8" id="KW-0378">Hydrolase</keyword>
<accession>A0AA41YWT9</accession>
<dbReference type="EMBL" id="JAMOIM010000006">
    <property type="protein sequence ID" value="MCW6508711.1"/>
    <property type="molecule type" value="Genomic_DNA"/>
</dbReference>
<dbReference type="GO" id="GO:0004135">
    <property type="term" value="F:amylo-alpha-1,6-glucosidase activity"/>
    <property type="evidence" value="ECO:0007669"/>
    <property type="project" value="InterPro"/>
</dbReference>
<dbReference type="InterPro" id="IPR013780">
    <property type="entry name" value="Glyco_hydro_b"/>
</dbReference>
<dbReference type="GO" id="GO:0004134">
    <property type="term" value="F:4-alpha-glucanotransferase activity"/>
    <property type="evidence" value="ECO:0007669"/>
    <property type="project" value="UniProtKB-EC"/>
</dbReference>
<evidence type="ECO:0000256" key="2">
    <source>
        <dbReference type="ARBA" id="ARBA00005684"/>
    </source>
</evidence>
<evidence type="ECO:0000313" key="15">
    <source>
        <dbReference type="EMBL" id="MCW6508711.1"/>
    </source>
</evidence>
<dbReference type="InterPro" id="IPR044505">
    <property type="entry name" value="GlgX_Isoamylase_N_E_set"/>
</dbReference>
<evidence type="ECO:0000256" key="10">
    <source>
        <dbReference type="ARBA" id="ARBA00023295"/>
    </source>
</evidence>
<dbReference type="NCBIfam" id="TIGR00217">
    <property type="entry name" value="malQ"/>
    <property type="match status" value="1"/>
</dbReference>
<dbReference type="PANTHER" id="PTHR43002">
    <property type="entry name" value="GLYCOGEN DEBRANCHING ENZYME"/>
    <property type="match status" value="1"/>
</dbReference>
<dbReference type="RefSeq" id="WP_282585077.1">
    <property type="nucleotide sequence ID" value="NZ_JAMOIM010000006.1"/>
</dbReference>
<dbReference type="InterPro" id="IPR006047">
    <property type="entry name" value="GH13_cat_dom"/>
</dbReference>
<dbReference type="Pfam" id="PF02922">
    <property type="entry name" value="CBM_48"/>
    <property type="match status" value="1"/>
</dbReference>
<keyword evidence="6 13" id="KW-0328">Glycosyltransferase</keyword>
<dbReference type="CDD" id="cd11326">
    <property type="entry name" value="AmyAc_Glg_debranch"/>
    <property type="match status" value="1"/>
</dbReference>
<comment type="similarity">
    <text evidence="3">Belongs to the glycosyl hydrolase 13 family.</text>
</comment>
<dbReference type="InterPro" id="IPR004193">
    <property type="entry name" value="Glyco_hydro_13_N"/>
</dbReference>
<dbReference type="Pfam" id="PF02446">
    <property type="entry name" value="Glyco_hydro_77"/>
    <property type="match status" value="1"/>
</dbReference>
<name>A0AA41YWT9_9HYPH</name>
<evidence type="ECO:0000256" key="4">
    <source>
        <dbReference type="ARBA" id="ARBA00012560"/>
    </source>
</evidence>
<evidence type="ECO:0000256" key="7">
    <source>
        <dbReference type="ARBA" id="ARBA00022679"/>
    </source>
</evidence>
<evidence type="ECO:0000256" key="6">
    <source>
        <dbReference type="ARBA" id="ARBA00022676"/>
    </source>
</evidence>
<evidence type="ECO:0000256" key="11">
    <source>
        <dbReference type="ARBA" id="ARBA00031423"/>
    </source>
</evidence>
<dbReference type="Proteomes" id="UP001165667">
    <property type="component" value="Unassembled WGS sequence"/>
</dbReference>
<gene>
    <name evidence="15" type="primary">glgX</name>
    <name evidence="15" type="ORF">M8523_11850</name>
</gene>
<dbReference type="EC" id="2.4.1.25" evidence="4 13"/>
<evidence type="ECO:0000256" key="5">
    <source>
        <dbReference type="ARBA" id="ARBA00020295"/>
    </source>
</evidence>
<dbReference type="InterPro" id="IPR017853">
    <property type="entry name" value="GH"/>
</dbReference>
<evidence type="ECO:0000313" key="16">
    <source>
        <dbReference type="Proteomes" id="UP001165667"/>
    </source>
</evidence>
<protein>
    <recommendedName>
        <fullName evidence="5 13">4-alpha-glucanotransferase</fullName>
        <ecNumber evidence="4 13">2.4.1.25</ecNumber>
    </recommendedName>
    <alternativeName>
        <fullName evidence="11 13">Amylomaltase</fullName>
    </alternativeName>
    <alternativeName>
        <fullName evidence="12 13">Disproportionating enzyme</fullName>
    </alternativeName>
</protein>
<dbReference type="InterPro" id="IPR048458">
    <property type="entry name" value="MalQ_N"/>
</dbReference>
<dbReference type="InterPro" id="IPR011837">
    <property type="entry name" value="Glycogen_debranch_GlgX"/>
</dbReference>
<keyword evidence="7 13" id="KW-0808">Transferase</keyword>
<dbReference type="Gene3D" id="2.60.40.1180">
    <property type="entry name" value="Golgi alpha-mannosidase II"/>
    <property type="match status" value="1"/>
</dbReference>
<keyword evidence="10" id="KW-0326">Glycosidase</keyword>
<evidence type="ECO:0000256" key="3">
    <source>
        <dbReference type="ARBA" id="ARBA00008061"/>
    </source>
</evidence>
<dbReference type="SUPFAM" id="SSF81296">
    <property type="entry name" value="E set domains"/>
    <property type="match status" value="1"/>
</dbReference>
<dbReference type="InterPro" id="IPR014756">
    <property type="entry name" value="Ig_E-set"/>
</dbReference>
<evidence type="ECO:0000256" key="9">
    <source>
        <dbReference type="ARBA" id="ARBA00023277"/>
    </source>
</evidence>
<dbReference type="GO" id="GO:0005980">
    <property type="term" value="P:glycogen catabolic process"/>
    <property type="evidence" value="ECO:0007669"/>
    <property type="project" value="InterPro"/>
</dbReference>
<proteinExistence type="inferred from homology"/>
<keyword evidence="16" id="KW-1185">Reference proteome</keyword>
<dbReference type="SUPFAM" id="SSF51445">
    <property type="entry name" value="(Trans)glycosidases"/>
    <property type="match status" value="2"/>
</dbReference>
<dbReference type="Pfam" id="PF21226">
    <property type="entry name" value="MalQ_N"/>
    <property type="match status" value="1"/>
</dbReference>
<evidence type="ECO:0000256" key="12">
    <source>
        <dbReference type="ARBA" id="ARBA00031501"/>
    </source>
</evidence>
<dbReference type="InterPro" id="IPR003385">
    <property type="entry name" value="Glyco_hydro_77"/>
</dbReference>
<evidence type="ECO:0000256" key="8">
    <source>
        <dbReference type="ARBA" id="ARBA00022801"/>
    </source>
</evidence>
<dbReference type="Gene3D" id="3.20.20.80">
    <property type="entry name" value="Glycosidases"/>
    <property type="match status" value="2"/>
</dbReference>
<organism evidence="15 16">
    <name type="scientific">Lichenifustis flavocetrariae</name>
    <dbReference type="NCBI Taxonomy" id="2949735"/>
    <lineage>
        <taxon>Bacteria</taxon>
        <taxon>Pseudomonadati</taxon>
        <taxon>Pseudomonadota</taxon>
        <taxon>Alphaproteobacteria</taxon>
        <taxon>Hyphomicrobiales</taxon>
        <taxon>Lichenihabitantaceae</taxon>
        <taxon>Lichenifustis</taxon>
    </lineage>
</organism>
<dbReference type="InterPro" id="IPR013783">
    <property type="entry name" value="Ig-like_fold"/>
</dbReference>
<dbReference type="Gene3D" id="2.60.40.10">
    <property type="entry name" value="Immunoglobulins"/>
    <property type="match status" value="1"/>
</dbReference>
<dbReference type="NCBIfam" id="TIGR02100">
    <property type="entry name" value="glgX_debranch"/>
    <property type="match status" value="1"/>
</dbReference>
<dbReference type="SUPFAM" id="SSF51011">
    <property type="entry name" value="Glycosyl hydrolase domain"/>
    <property type="match status" value="1"/>
</dbReference>